<proteinExistence type="predicted"/>
<accession>A0A0K9Q3H3</accession>
<keyword evidence="3" id="KW-1185">Reference proteome</keyword>
<dbReference type="OrthoDB" id="785127at2759"/>
<sequence>MNSPPFVGQIFSSYSDALDQYYGYASKDGFSVRLGFTNYNTSKVDGKKLLVMRRLLCSKLGKVGLLHPIKLGKRRKNAVSRCGCCASIKIKREAMSEKWIVKNIILEHNHPLTTPSKVQFLPINRSISSTSILLFNSLSEVVNVPVSQQTAYFSSQVGEIEHMRCT</sequence>
<dbReference type="OMA" id="EAYEFSY"/>
<evidence type="ECO:0000313" key="2">
    <source>
        <dbReference type="EMBL" id="KMZ75833.1"/>
    </source>
</evidence>
<comment type="caution">
    <text evidence="2">The sequence shown here is derived from an EMBL/GenBank/DDBJ whole genome shotgun (WGS) entry which is preliminary data.</text>
</comment>
<organism evidence="2 3">
    <name type="scientific">Zostera marina</name>
    <name type="common">Eelgrass</name>
    <dbReference type="NCBI Taxonomy" id="29655"/>
    <lineage>
        <taxon>Eukaryota</taxon>
        <taxon>Viridiplantae</taxon>
        <taxon>Streptophyta</taxon>
        <taxon>Embryophyta</taxon>
        <taxon>Tracheophyta</taxon>
        <taxon>Spermatophyta</taxon>
        <taxon>Magnoliopsida</taxon>
        <taxon>Liliopsida</taxon>
        <taxon>Zosteraceae</taxon>
        <taxon>Zostera</taxon>
    </lineage>
</organism>
<protein>
    <recommendedName>
        <fullName evidence="1">FAR1 domain-containing protein</fullName>
    </recommendedName>
</protein>
<evidence type="ECO:0000313" key="3">
    <source>
        <dbReference type="Proteomes" id="UP000036987"/>
    </source>
</evidence>
<dbReference type="PANTHER" id="PTHR47718">
    <property type="entry name" value="OS01G0519700 PROTEIN"/>
    <property type="match status" value="1"/>
</dbReference>
<dbReference type="Pfam" id="PF03101">
    <property type="entry name" value="FAR1"/>
    <property type="match status" value="1"/>
</dbReference>
<feature type="domain" description="FAR1" evidence="1">
    <location>
        <begin position="21"/>
        <end position="113"/>
    </location>
</feature>
<dbReference type="Proteomes" id="UP000036987">
    <property type="component" value="Unassembled WGS sequence"/>
</dbReference>
<dbReference type="AlphaFoldDB" id="A0A0K9Q3H3"/>
<reference evidence="3" key="1">
    <citation type="journal article" date="2016" name="Nature">
        <title>The genome of the seagrass Zostera marina reveals angiosperm adaptation to the sea.</title>
        <authorList>
            <person name="Olsen J.L."/>
            <person name="Rouze P."/>
            <person name="Verhelst B."/>
            <person name="Lin Y.-C."/>
            <person name="Bayer T."/>
            <person name="Collen J."/>
            <person name="Dattolo E."/>
            <person name="De Paoli E."/>
            <person name="Dittami S."/>
            <person name="Maumus F."/>
            <person name="Michel G."/>
            <person name="Kersting A."/>
            <person name="Lauritano C."/>
            <person name="Lohaus R."/>
            <person name="Toepel M."/>
            <person name="Tonon T."/>
            <person name="Vanneste K."/>
            <person name="Amirebrahimi M."/>
            <person name="Brakel J."/>
            <person name="Bostroem C."/>
            <person name="Chovatia M."/>
            <person name="Grimwood J."/>
            <person name="Jenkins J.W."/>
            <person name="Jueterbock A."/>
            <person name="Mraz A."/>
            <person name="Stam W.T."/>
            <person name="Tice H."/>
            <person name="Bornberg-Bauer E."/>
            <person name="Green P.J."/>
            <person name="Pearson G.A."/>
            <person name="Procaccini G."/>
            <person name="Duarte C.M."/>
            <person name="Schmutz J."/>
            <person name="Reusch T.B.H."/>
            <person name="Van de Peer Y."/>
        </authorList>
    </citation>
    <scope>NUCLEOTIDE SEQUENCE [LARGE SCALE GENOMIC DNA]</scope>
    <source>
        <strain evidence="3">cv. Finnish</strain>
    </source>
</reference>
<gene>
    <name evidence="2" type="ORF">ZOSMA_10G01010</name>
</gene>
<evidence type="ECO:0000259" key="1">
    <source>
        <dbReference type="Pfam" id="PF03101"/>
    </source>
</evidence>
<dbReference type="PANTHER" id="PTHR47718:SF7">
    <property type="entry name" value="PROTEIN FAR1-RELATED SEQUENCE"/>
    <property type="match status" value="1"/>
</dbReference>
<dbReference type="EMBL" id="LFYR01000113">
    <property type="protein sequence ID" value="KMZ75833.1"/>
    <property type="molecule type" value="Genomic_DNA"/>
</dbReference>
<name>A0A0K9Q3H3_ZOSMR</name>
<dbReference type="InterPro" id="IPR004330">
    <property type="entry name" value="FAR1_DNA_bnd_dom"/>
</dbReference>